<dbReference type="GO" id="GO:0003887">
    <property type="term" value="F:DNA-directed DNA polymerase activity"/>
    <property type="evidence" value="ECO:0007669"/>
    <property type="project" value="UniProtKB-KW"/>
</dbReference>
<dbReference type="CDD" id="cd03586">
    <property type="entry name" value="PolY_Pol_IV_kappa"/>
    <property type="match status" value="1"/>
</dbReference>
<dbReference type="GO" id="GO:0005829">
    <property type="term" value="C:cytosol"/>
    <property type="evidence" value="ECO:0007669"/>
    <property type="project" value="TreeGrafter"/>
</dbReference>
<dbReference type="InterPro" id="IPR001126">
    <property type="entry name" value="UmuC"/>
</dbReference>
<accession>A0A381STB0</accession>
<feature type="domain" description="UmuC" evidence="11">
    <location>
        <begin position="10"/>
        <end position="190"/>
    </location>
</feature>
<dbReference type="PANTHER" id="PTHR11076:SF33">
    <property type="entry name" value="DNA POLYMERASE KAPPA"/>
    <property type="match status" value="1"/>
</dbReference>
<dbReference type="FunFam" id="3.30.1490.100:FF:000004">
    <property type="entry name" value="DNA polymerase IV"/>
    <property type="match status" value="1"/>
</dbReference>
<dbReference type="Pfam" id="PF11799">
    <property type="entry name" value="IMS_C"/>
    <property type="match status" value="1"/>
</dbReference>
<protein>
    <recommendedName>
        <fullName evidence="1">DNA-directed DNA polymerase</fullName>
        <ecNumber evidence="1">2.7.7.7</ecNumber>
    </recommendedName>
</protein>
<dbReference type="InterPro" id="IPR022880">
    <property type="entry name" value="DNApol_IV"/>
</dbReference>
<evidence type="ECO:0000256" key="9">
    <source>
        <dbReference type="ARBA" id="ARBA00023204"/>
    </source>
</evidence>
<sequence length="388" mass="42756">MTQSNLERLIFHADLDAFYVEVERQYDHSLRGKPVIVGGMGPRGVVSTASYEAREFGVHSAQSTVVARKLCPEGTFLPSNHALYSEISKKFMAILREFSPIVISVSIDEAYLDMTGTKDIYGPPQKAAEEIRKNIQNGIGLPVSIGIGPNRLVAKVCTEYAKPDGIFQIQQVEAENFFGPQPVRNLPGIGPKAEEALGNLNIFTLKQLANAPVGLLRRALGPNRADYIRPRARGIDNEPLQERGKAKSISAETTFETDISGQSEMIKIVKQLSERVGARLRKSGQLARGATIKLRYRDFTTITRQRTFPNPHDGDQAIYETAQTLLVKAMKERRESIRLIGVSVTGLGPKATQLSLLDTHPTADSDTSVALDRIRDRFGNEAISRGTQ</sequence>
<dbReference type="GO" id="GO:0042276">
    <property type="term" value="P:error-prone translesion synthesis"/>
    <property type="evidence" value="ECO:0007669"/>
    <property type="project" value="TreeGrafter"/>
</dbReference>
<evidence type="ECO:0000313" key="12">
    <source>
        <dbReference type="EMBL" id="SVA06531.1"/>
    </source>
</evidence>
<dbReference type="GO" id="GO:0006260">
    <property type="term" value="P:DNA replication"/>
    <property type="evidence" value="ECO:0007669"/>
    <property type="project" value="UniProtKB-KW"/>
</dbReference>
<keyword evidence="2" id="KW-0808">Transferase</keyword>
<dbReference type="Pfam" id="PF00817">
    <property type="entry name" value="IMS"/>
    <property type="match status" value="1"/>
</dbReference>
<organism evidence="12">
    <name type="scientific">marine metagenome</name>
    <dbReference type="NCBI Taxonomy" id="408172"/>
    <lineage>
        <taxon>unclassified sequences</taxon>
        <taxon>metagenomes</taxon>
        <taxon>ecological metagenomes</taxon>
    </lineage>
</organism>
<dbReference type="GO" id="GO:0003684">
    <property type="term" value="F:damaged DNA binding"/>
    <property type="evidence" value="ECO:0007669"/>
    <property type="project" value="InterPro"/>
</dbReference>
<keyword evidence="9" id="KW-0234">DNA repair</keyword>
<dbReference type="SUPFAM" id="SSF56672">
    <property type="entry name" value="DNA/RNA polymerases"/>
    <property type="match status" value="1"/>
</dbReference>
<dbReference type="PANTHER" id="PTHR11076">
    <property type="entry name" value="DNA REPAIR POLYMERASE UMUC / TRANSFERASE FAMILY MEMBER"/>
    <property type="match status" value="1"/>
</dbReference>
<comment type="catalytic activity">
    <reaction evidence="10">
        <text>DNA(n) + a 2'-deoxyribonucleoside 5'-triphosphate = DNA(n+1) + diphosphate</text>
        <dbReference type="Rhea" id="RHEA:22508"/>
        <dbReference type="Rhea" id="RHEA-COMP:17339"/>
        <dbReference type="Rhea" id="RHEA-COMP:17340"/>
        <dbReference type="ChEBI" id="CHEBI:33019"/>
        <dbReference type="ChEBI" id="CHEBI:61560"/>
        <dbReference type="ChEBI" id="CHEBI:173112"/>
        <dbReference type="EC" id="2.7.7.7"/>
    </reaction>
</comment>
<dbReference type="Gene3D" id="1.10.150.20">
    <property type="entry name" value="5' to 3' exonuclease, C-terminal subdomain"/>
    <property type="match status" value="1"/>
</dbReference>
<keyword evidence="5" id="KW-0479">Metal-binding</keyword>
<dbReference type="Gene3D" id="3.40.1170.60">
    <property type="match status" value="1"/>
</dbReference>
<dbReference type="InterPro" id="IPR043128">
    <property type="entry name" value="Rev_trsase/Diguanyl_cyclase"/>
</dbReference>
<evidence type="ECO:0000256" key="8">
    <source>
        <dbReference type="ARBA" id="ARBA00022932"/>
    </source>
</evidence>
<dbReference type="InterPro" id="IPR017961">
    <property type="entry name" value="DNA_pol_Y-fam_little_finger"/>
</dbReference>
<dbReference type="InterPro" id="IPR043502">
    <property type="entry name" value="DNA/RNA_pol_sf"/>
</dbReference>
<dbReference type="EC" id="2.7.7.7" evidence="1"/>
<evidence type="ECO:0000256" key="6">
    <source>
        <dbReference type="ARBA" id="ARBA00022763"/>
    </source>
</evidence>
<evidence type="ECO:0000256" key="2">
    <source>
        <dbReference type="ARBA" id="ARBA00022679"/>
    </source>
</evidence>
<dbReference type="Gene3D" id="3.30.1490.100">
    <property type="entry name" value="DNA polymerase, Y-family, little finger domain"/>
    <property type="match status" value="1"/>
</dbReference>
<keyword evidence="7" id="KW-0460">Magnesium</keyword>
<name>A0A381STB0_9ZZZZ</name>
<evidence type="ECO:0000259" key="11">
    <source>
        <dbReference type="PROSITE" id="PS50173"/>
    </source>
</evidence>
<dbReference type="GO" id="GO:0006281">
    <property type="term" value="P:DNA repair"/>
    <property type="evidence" value="ECO:0007669"/>
    <property type="project" value="UniProtKB-KW"/>
</dbReference>
<dbReference type="SUPFAM" id="SSF100879">
    <property type="entry name" value="Lesion bypass DNA polymerase (Y-family), little finger domain"/>
    <property type="match status" value="1"/>
</dbReference>
<dbReference type="AlphaFoldDB" id="A0A381STB0"/>
<dbReference type="HAMAP" id="MF_01113">
    <property type="entry name" value="DNApol_IV"/>
    <property type="match status" value="1"/>
</dbReference>
<evidence type="ECO:0000256" key="5">
    <source>
        <dbReference type="ARBA" id="ARBA00022723"/>
    </source>
</evidence>
<evidence type="ECO:0000256" key="4">
    <source>
        <dbReference type="ARBA" id="ARBA00022705"/>
    </source>
</evidence>
<dbReference type="GO" id="GO:0009432">
    <property type="term" value="P:SOS response"/>
    <property type="evidence" value="ECO:0007669"/>
    <property type="project" value="TreeGrafter"/>
</dbReference>
<dbReference type="NCBIfam" id="NF002677">
    <property type="entry name" value="PRK02406.1"/>
    <property type="match status" value="1"/>
</dbReference>
<dbReference type="PROSITE" id="PS50173">
    <property type="entry name" value="UMUC"/>
    <property type="match status" value="1"/>
</dbReference>
<keyword evidence="3" id="KW-0548">Nucleotidyltransferase</keyword>
<dbReference type="EMBL" id="UINC01003462">
    <property type="protein sequence ID" value="SVA06531.1"/>
    <property type="molecule type" value="Genomic_DNA"/>
</dbReference>
<reference evidence="12" key="1">
    <citation type="submission" date="2018-05" db="EMBL/GenBank/DDBJ databases">
        <authorList>
            <person name="Lanie J.A."/>
            <person name="Ng W.-L."/>
            <person name="Kazmierczak K.M."/>
            <person name="Andrzejewski T.M."/>
            <person name="Davidsen T.M."/>
            <person name="Wayne K.J."/>
            <person name="Tettelin H."/>
            <person name="Glass J.I."/>
            <person name="Rusch D."/>
            <person name="Podicherti R."/>
            <person name="Tsui H.-C.T."/>
            <person name="Winkler M.E."/>
        </authorList>
    </citation>
    <scope>NUCLEOTIDE SEQUENCE</scope>
</reference>
<evidence type="ECO:0000256" key="7">
    <source>
        <dbReference type="ARBA" id="ARBA00022842"/>
    </source>
</evidence>
<evidence type="ECO:0000256" key="3">
    <source>
        <dbReference type="ARBA" id="ARBA00022695"/>
    </source>
</evidence>
<evidence type="ECO:0000256" key="1">
    <source>
        <dbReference type="ARBA" id="ARBA00012417"/>
    </source>
</evidence>
<keyword evidence="6" id="KW-0227">DNA damage</keyword>
<dbReference type="Gene3D" id="3.30.70.270">
    <property type="match status" value="1"/>
</dbReference>
<dbReference type="InterPro" id="IPR036775">
    <property type="entry name" value="DNA_pol_Y-fam_lit_finger_sf"/>
</dbReference>
<keyword evidence="4" id="KW-0235">DNA replication</keyword>
<dbReference type="GO" id="GO:0046872">
    <property type="term" value="F:metal ion binding"/>
    <property type="evidence" value="ECO:0007669"/>
    <property type="project" value="UniProtKB-KW"/>
</dbReference>
<keyword evidence="8" id="KW-0239">DNA-directed DNA polymerase</keyword>
<dbReference type="InterPro" id="IPR050116">
    <property type="entry name" value="DNA_polymerase-Y"/>
</dbReference>
<gene>
    <name evidence="12" type="ORF">METZ01_LOCUS59385</name>
</gene>
<proteinExistence type="inferred from homology"/>
<evidence type="ECO:0000256" key="10">
    <source>
        <dbReference type="ARBA" id="ARBA00049244"/>
    </source>
</evidence>